<gene>
    <name evidence="2" type="ORF">EXY26_02965</name>
</gene>
<feature type="chain" id="PRO_5038776535" evidence="1">
    <location>
        <begin position="24"/>
        <end position="181"/>
    </location>
</feature>
<name>A0A4Y8TYA4_9MICC</name>
<reference evidence="2 3" key="1">
    <citation type="submission" date="2019-03" db="EMBL/GenBank/DDBJ databases">
        <title>Glutamicibacter sp. LJH19 genome.</title>
        <authorList>
            <person name="Sinai Borker S."/>
            <person name="Kumar R."/>
        </authorList>
    </citation>
    <scope>NUCLEOTIDE SEQUENCE [LARGE SCALE GENOMIC DNA]</scope>
    <source>
        <strain evidence="2 3">LJH19</strain>
    </source>
</reference>
<dbReference type="EMBL" id="SPDS01000001">
    <property type="protein sequence ID" value="TFH56043.1"/>
    <property type="molecule type" value="Genomic_DNA"/>
</dbReference>
<dbReference type="AlphaFoldDB" id="A0A4Y8TYA4"/>
<sequence length="181" mass="19235">MPNSKKRNHRNSRKALLTVPALAITSALLLGVATDRISSTDAAWTDHEFTQTTLSAANLGTFTQMTCQDSGLLGGLLSDRVVLNWAPPSGAESFAEGSIKYAVSWGSTISIGLDTDSSDIVDGNTYTYKPSGVLKAGVTTTVKITPYLDGTDWVSDTIEVELLEVSLLRLGVVLTCVTHEA</sequence>
<dbReference type="Proteomes" id="UP000297638">
    <property type="component" value="Unassembled WGS sequence"/>
</dbReference>
<dbReference type="RefSeq" id="WP_134779324.1">
    <property type="nucleotide sequence ID" value="NZ_SPDS01000001.1"/>
</dbReference>
<protein>
    <submittedName>
        <fullName evidence="2">Uncharacterized protein</fullName>
    </submittedName>
</protein>
<accession>A0A4Y8TYA4</accession>
<evidence type="ECO:0000313" key="3">
    <source>
        <dbReference type="Proteomes" id="UP000297638"/>
    </source>
</evidence>
<keyword evidence="1" id="KW-0732">Signal</keyword>
<feature type="signal peptide" evidence="1">
    <location>
        <begin position="1"/>
        <end position="23"/>
    </location>
</feature>
<evidence type="ECO:0000256" key="1">
    <source>
        <dbReference type="SAM" id="SignalP"/>
    </source>
</evidence>
<organism evidence="2 3">
    <name type="scientific">Glutamicibacter arilaitensis</name>
    <dbReference type="NCBI Taxonomy" id="256701"/>
    <lineage>
        <taxon>Bacteria</taxon>
        <taxon>Bacillati</taxon>
        <taxon>Actinomycetota</taxon>
        <taxon>Actinomycetes</taxon>
        <taxon>Micrococcales</taxon>
        <taxon>Micrococcaceae</taxon>
        <taxon>Glutamicibacter</taxon>
    </lineage>
</organism>
<proteinExistence type="predicted"/>
<evidence type="ECO:0000313" key="2">
    <source>
        <dbReference type="EMBL" id="TFH56043.1"/>
    </source>
</evidence>
<comment type="caution">
    <text evidence="2">The sequence shown here is derived from an EMBL/GenBank/DDBJ whole genome shotgun (WGS) entry which is preliminary data.</text>
</comment>